<reference evidence="1" key="1">
    <citation type="submission" date="2014-11" db="EMBL/GenBank/DDBJ databases">
        <authorList>
            <person name="Amaro Gonzalez C."/>
        </authorList>
    </citation>
    <scope>NUCLEOTIDE SEQUENCE</scope>
</reference>
<name>A0A0E9PHK3_ANGAN</name>
<organism evidence="1">
    <name type="scientific">Anguilla anguilla</name>
    <name type="common">European freshwater eel</name>
    <name type="synonym">Muraena anguilla</name>
    <dbReference type="NCBI Taxonomy" id="7936"/>
    <lineage>
        <taxon>Eukaryota</taxon>
        <taxon>Metazoa</taxon>
        <taxon>Chordata</taxon>
        <taxon>Craniata</taxon>
        <taxon>Vertebrata</taxon>
        <taxon>Euteleostomi</taxon>
        <taxon>Actinopterygii</taxon>
        <taxon>Neopterygii</taxon>
        <taxon>Teleostei</taxon>
        <taxon>Anguilliformes</taxon>
        <taxon>Anguillidae</taxon>
        <taxon>Anguilla</taxon>
    </lineage>
</organism>
<evidence type="ECO:0000313" key="1">
    <source>
        <dbReference type="EMBL" id="JAH04106.1"/>
    </source>
</evidence>
<reference evidence="1" key="2">
    <citation type="journal article" date="2015" name="Fish Shellfish Immunol.">
        <title>Early steps in the European eel (Anguilla anguilla)-Vibrio vulnificus interaction in the gills: Role of the RtxA13 toxin.</title>
        <authorList>
            <person name="Callol A."/>
            <person name="Pajuelo D."/>
            <person name="Ebbesson L."/>
            <person name="Teles M."/>
            <person name="MacKenzie S."/>
            <person name="Amaro C."/>
        </authorList>
    </citation>
    <scope>NUCLEOTIDE SEQUENCE</scope>
</reference>
<accession>A0A0E9PHK3</accession>
<dbReference type="EMBL" id="GBXM01104471">
    <property type="protein sequence ID" value="JAH04106.1"/>
    <property type="molecule type" value="Transcribed_RNA"/>
</dbReference>
<protein>
    <submittedName>
        <fullName evidence="1">Uncharacterized protein</fullName>
    </submittedName>
</protein>
<proteinExistence type="predicted"/>
<dbReference type="AlphaFoldDB" id="A0A0E9PHK3"/>
<sequence length="35" mass="3887">MIRHVQLLTGGSQLGSTKQFGQACPHTQCFYSHPQ</sequence>